<name>A0AAP0ENV5_9MAGN</name>
<comment type="caution">
    <text evidence="1">The sequence shown here is derived from an EMBL/GenBank/DDBJ whole genome shotgun (WGS) entry which is preliminary data.</text>
</comment>
<organism evidence="1 2">
    <name type="scientific">Stephania japonica</name>
    <dbReference type="NCBI Taxonomy" id="461633"/>
    <lineage>
        <taxon>Eukaryota</taxon>
        <taxon>Viridiplantae</taxon>
        <taxon>Streptophyta</taxon>
        <taxon>Embryophyta</taxon>
        <taxon>Tracheophyta</taxon>
        <taxon>Spermatophyta</taxon>
        <taxon>Magnoliopsida</taxon>
        <taxon>Ranunculales</taxon>
        <taxon>Menispermaceae</taxon>
        <taxon>Menispermoideae</taxon>
        <taxon>Cissampelideae</taxon>
        <taxon>Stephania</taxon>
    </lineage>
</organism>
<accession>A0AAP0ENV5</accession>
<evidence type="ECO:0000313" key="2">
    <source>
        <dbReference type="Proteomes" id="UP001417504"/>
    </source>
</evidence>
<dbReference type="Proteomes" id="UP001417504">
    <property type="component" value="Unassembled WGS sequence"/>
</dbReference>
<proteinExistence type="predicted"/>
<gene>
    <name evidence="1" type="ORF">Sjap_022418</name>
</gene>
<evidence type="ECO:0000313" key="1">
    <source>
        <dbReference type="EMBL" id="KAK9096921.1"/>
    </source>
</evidence>
<dbReference type="EMBL" id="JBBNAE010000009">
    <property type="protein sequence ID" value="KAK9096921.1"/>
    <property type="molecule type" value="Genomic_DNA"/>
</dbReference>
<reference evidence="1 2" key="1">
    <citation type="submission" date="2024-01" db="EMBL/GenBank/DDBJ databases">
        <title>Genome assemblies of Stephania.</title>
        <authorList>
            <person name="Yang L."/>
        </authorList>
    </citation>
    <scope>NUCLEOTIDE SEQUENCE [LARGE SCALE GENOMIC DNA]</scope>
    <source>
        <strain evidence="1">QJT</strain>
        <tissue evidence="1">Leaf</tissue>
    </source>
</reference>
<protein>
    <submittedName>
        <fullName evidence="1">Uncharacterized protein</fullName>
    </submittedName>
</protein>
<sequence>MNVRDQAMALAVLSMASENNSNRFKIRTSLSPRREEEAQVAIRGRGLVGSSRTFIVTITGDRLKKLQFHHRLSCSSVMDLGNVSRQSTPVHYGSHAFNNQLMALLISRSAARVRALYLVISSEDLSEYATSGFG</sequence>
<dbReference type="AlphaFoldDB" id="A0AAP0ENV5"/>
<keyword evidence="2" id="KW-1185">Reference proteome</keyword>